<dbReference type="KEGG" id="lcic:INQ41_04715"/>
<reference evidence="2 3" key="1">
    <citation type="submission" date="2020-10" db="EMBL/GenBank/DDBJ databases">
        <title>complete genome sequencing of Lysobacter sp. H21R20.</title>
        <authorList>
            <person name="Bae J.-W."/>
            <person name="Lee S.-Y."/>
        </authorList>
    </citation>
    <scope>NUCLEOTIDE SEQUENCE [LARGE SCALE GENOMIC DNA]</scope>
    <source>
        <strain evidence="2 3">H21R20</strain>
    </source>
</reference>
<dbReference type="RefSeq" id="WP_193986653.1">
    <property type="nucleotide sequence ID" value="NZ_CP063656.1"/>
</dbReference>
<proteinExistence type="predicted"/>
<gene>
    <name evidence="2" type="ORF">INQ41_04715</name>
</gene>
<feature type="region of interest" description="Disordered" evidence="1">
    <location>
        <begin position="1"/>
        <end position="92"/>
    </location>
</feature>
<feature type="compositionally biased region" description="Basic and acidic residues" evidence="1">
    <location>
        <begin position="17"/>
        <end position="48"/>
    </location>
</feature>
<feature type="compositionally biased region" description="Low complexity" evidence="1">
    <location>
        <begin position="1"/>
        <end position="16"/>
    </location>
</feature>
<evidence type="ECO:0000313" key="3">
    <source>
        <dbReference type="Proteomes" id="UP000594059"/>
    </source>
</evidence>
<feature type="compositionally biased region" description="Polar residues" evidence="1">
    <location>
        <begin position="73"/>
        <end position="83"/>
    </location>
</feature>
<protein>
    <recommendedName>
        <fullName evidence="4">Flagellar hook-length control protein FliK</fullName>
    </recommendedName>
</protein>
<evidence type="ECO:0008006" key="4">
    <source>
        <dbReference type="Google" id="ProtNLM"/>
    </source>
</evidence>
<evidence type="ECO:0000256" key="1">
    <source>
        <dbReference type="SAM" id="MobiDB-lite"/>
    </source>
</evidence>
<keyword evidence="3" id="KW-1185">Reference proteome</keyword>
<evidence type="ECO:0000313" key="2">
    <source>
        <dbReference type="EMBL" id="QOW20333.1"/>
    </source>
</evidence>
<accession>A0A7S6UHC9</accession>
<dbReference type="EMBL" id="CP063656">
    <property type="protein sequence ID" value="QOW20333.1"/>
    <property type="molecule type" value="Genomic_DNA"/>
</dbReference>
<dbReference type="Proteomes" id="UP000594059">
    <property type="component" value="Chromosome"/>
</dbReference>
<feature type="compositionally biased region" description="Basic and acidic residues" evidence="1">
    <location>
        <begin position="60"/>
        <end position="71"/>
    </location>
</feature>
<name>A0A7S6UHC9_9GAMM</name>
<sequence>MSIIRDSASAPSSDSIDNSRNRDSARDTQRAVDPADRQRFQHLMREGQLKGQGDSQAAARKGEELAGERVNRSFPSQQDTSSVRDPGKVSAEPLPPAEVAAIWQAQNLAHQASGTTSALPAPPVNSTAFAELLERHVRQLAVSEGSASSEDGQVLLRMADTTLAGTDLLLSRTSDGWLLRADVRSRDSFDAIQQAGSQLSERFAQRGLGALTIDPRLTE</sequence>
<dbReference type="AlphaFoldDB" id="A0A7S6UHC9"/>
<organism evidence="2 3">
    <name type="scientific">Novilysobacter ciconiae</name>
    <dbReference type="NCBI Taxonomy" id="2781022"/>
    <lineage>
        <taxon>Bacteria</taxon>
        <taxon>Pseudomonadati</taxon>
        <taxon>Pseudomonadota</taxon>
        <taxon>Gammaproteobacteria</taxon>
        <taxon>Lysobacterales</taxon>
        <taxon>Lysobacteraceae</taxon>
        <taxon>Novilysobacter</taxon>
    </lineage>
</organism>